<feature type="domain" description="Sporulation membrane protein YtrI C-terminal" evidence="2">
    <location>
        <begin position="61"/>
        <end position="144"/>
    </location>
</feature>
<proteinExistence type="predicted"/>
<organism evidence="3 4">
    <name type="scientific">Bacillus carboniphilus</name>
    <dbReference type="NCBI Taxonomy" id="86663"/>
    <lineage>
        <taxon>Bacteria</taxon>
        <taxon>Bacillati</taxon>
        <taxon>Bacillota</taxon>
        <taxon>Bacilli</taxon>
        <taxon>Bacillales</taxon>
        <taxon>Bacillaceae</taxon>
        <taxon>Bacillus</taxon>
    </lineage>
</organism>
<accession>A0ABY9JXR4</accession>
<keyword evidence="4" id="KW-1185">Reference proteome</keyword>
<keyword evidence="1" id="KW-0175">Coiled coil</keyword>
<protein>
    <submittedName>
        <fullName evidence="3">Sporulation protein</fullName>
    </submittedName>
</protein>
<reference evidence="3 4" key="1">
    <citation type="submission" date="2023-06" db="EMBL/GenBank/DDBJ databases">
        <title>Five Gram-positive bacteria isolated from mangrove sediments in Shenzhen, Guangdong, China.</title>
        <authorList>
            <person name="Yu S."/>
            <person name="Zheng W."/>
            <person name="Huang Y."/>
        </authorList>
    </citation>
    <scope>NUCLEOTIDE SEQUENCE [LARGE SCALE GENOMIC DNA]</scope>
    <source>
        <strain evidence="3 4">SaN35-3</strain>
    </source>
</reference>
<evidence type="ECO:0000313" key="4">
    <source>
        <dbReference type="Proteomes" id="UP001197974"/>
    </source>
</evidence>
<dbReference type="InterPro" id="IPR048198">
    <property type="entry name" value="YtrI"/>
</dbReference>
<feature type="coiled-coil region" evidence="1">
    <location>
        <begin position="19"/>
        <end position="53"/>
    </location>
</feature>
<name>A0ABY9JXR4_9BACI</name>
<dbReference type="EMBL" id="CP129013">
    <property type="protein sequence ID" value="WLR44172.1"/>
    <property type="molecule type" value="Genomic_DNA"/>
</dbReference>
<gene>
    <name evidence="3" type="ORF">LC087_08895</name>
</gene>
<dbReference type="InterPro" id="IPR058620">
    <property type="entry name" value="YtrI_C"/>
</dbReference>
<evidence type="ECO:0000256" key="1">
    <source>
        <dbReference type="SAM" id="Coils"/>
    </source>
</evidence>
<evidence type="ECO:0000259" key="2">
    <source>
        <dbReference type="Pfam" id="PF26347"/>
    </source>
</evidence>
<dbReference type="Pfam" id="PF26347">
    <property type="entry name" value="YtrI_sporulation"/>
    <property type="match status" value="1"/>
</dbReference>
<sequence>MIGTIISWWFFVYSYGIYQEEYLNTISELQNDKEGLENKIKVLQDDYNVLNKKNQQQLSIQDITISIQNADQYKLREYSKQEIIADLKEDLSSLIAKDIKSVSKTQFLIKKTIENKIYNIDNKKYKLELKVLVIDTTLVVDVELLFSK</sequence>
<evidence type="ECO:0000313" key="3">
    <source>
        <dbReference type="EMBL" id="WLR44172.1"/>
    </source>
</evidence>
<dbReference type="Proteomes" id="UP001197974">
    <property type="component" value="Chromosome"/>
</dbReference>
<dbReference type="NCBIfam" id="NF041479">
    <property type="entry name" value="spor_membprot_YtrI"/>
    <property type="match status" value="1"/>
</dbReference>